<feature type="disulfide bond" evidence="1">
    <location>
        <begin position="5"/>
        <end position="14"/>
    </location>
</feature>
<comment type="caution">
    <text evidence="3">The sequence shown here is derived from an EMBL/GenBank/DDBJ whole genome shotgun (WGS) entry which is preliminary data.</text>
</comment>
<feature type="domain" description="EGF-like" evidence="2">
    <location>
        <begin position="1"/>
        <end position="15"/>
    </location>
</feature>
<name>A0A0C2I803_THEKT</name>
<dbReference type="AlphaFoldDB" id="A0A0C2I803"/>
<dbReference type="InterPro" id="IPR000742">
    <property type="entry name" value="EGF"/>
</dbReference>
<evidence type="ECO:0000259" key="2">
    <source>
        <dbReference type="PROSITE" id="PS50026"/>
    </source>
</evidence>
<gene>
    <name evidence="3" type="ORF">RF11_12792</name>
</gene>
<dbReference type="PROSITE" id="PS01186">
    <property type="entry name" value="EGF_2"/>
    <property type="match status" value="1"/>
</dbReference>
<dbReference type="PROSITE" id="PS50026">
    <property type="entry name" value="EGF_3"/>
    <property type="match status" value="1"/>
</dbReference>
<dbReference type="Gene3D" id="2.10.25.10">
    <property type="entry name" value="Laminin"/>
    <property type="match status" value="1"/>
</dbReference>
<proteinExistence type="predicted"/>
<comment type="caution">
    <text evidence="1">Lacks conserved residue(s) required for the propagation of feature annotation.</text>
</comment>
<dbReference type="EMBL" id="JWZT01005339">
    <property type="protein sequence ID" value="KII61378.1"/>
    <property type="molecule type" value="Genomic_DNA"/>
</dbReference>
<dbReference type="PROSITE" id="PS00022">
    <property type="entry name" value="EGF_1"/>
    <property type="match status" value="1"/>
</dbReference>
<keyword evidence="1" id="KW-0245">EGF-like domain</keyword>
<reference evidence="3 4" key="1">
    <citation type="journal article" date="2014" name="Genome Biol. Evol.">
        <title>The genome of the myxosporean Thelohanellus kitauei shows adaptations to nutrient acquisition within its fish host.</title>
        <authorList>
            <person name="Yang Y."/>
            <person name="Xiong J."/>
            <person name="Zhou Z."/>
            <person name="Huo F."/>
            <person name="Miao W."/>
            <person name="Ran C."/>
            <person name="Liu Y."/>
            <person name="Zhang J."/>
            <person name="Feng J."/>
            <person name="Wang M."/>
            <person name="Wang M."/>
            <person name="Wang L."/>
            <person name="Yao B."/>
        </authorList>
    </citation>
    <scope>NUCLEOTIDE SEQUENCE [LARGE SCALE GENOMIC DNA]</scope>
    <source>
        <strain evidence="3">Wuqing</strain>
    </source>
</reference>
<keyword evidence="1" id="KW-1015">Disulfide bond</keyword>
<evidence type="ECO:0000256" key="1">
    <source>
        <dbReference type="PROSITE-ProRule" id="PRU00076"/>
    </source>
</evidence>
<dbReference type="OrthoDB" id="5945020at2759"/>
<organism evidence="3 4">
    <name type="scientific">Thelohanellus kitauei</name>
    <name type="common">Myxosporean</name>
    <dbReference type="NCBI Taxonomy" id="669202"/>
    <lineage>
        <taxon>Eukaryota</taxon>
        <taxon>Metazoa</taxon>
        <taxon>Cnidaria</taxon>
        <taxon>Myxozoa</taxon>
        <taxon>Myxosporea</taxon>
        <taxon>Bivalvulida</taxon>
        <taxon>Platysporina</taxon>
        <taxon>Myxobolidae</taxon>
        <taxon>Thelohanellus</taxon>
    </lineage>
</organism>
<keyword evidence="4" id="KW-1185">Reference proteome</keyword>
<accession>A0A0C2I803</accession>
<evidence type="ECO:0000313" key="4">
    <source>
        <dbReference type="Proteomes" id="UP000031668"/>
    </source>
</evidence>
<sequence>MICQCPPGYRGEMCDETYCETPCDPNYGFCDGPNKCNCTIREKGGKFCNISQCINDFTYQTCHNGGLLIDKLRYFVCVIQNNLRENFARKSVHVLVFSDVVSISTYVFIL</sequence>
<evidence type="ECO:0000313" key="3">
    <source>
        <dbReference type="EMBL" id="KII61378.1"/>
    </source>
</evidence>
<protein>
    <recommendedName>
        <fullName evidence="2">EGF-like domain-containing protein</fullName>
    </recommendedName>
</protein>
<dbReference type="Proteomes" id="UP000031668">
    <property type="component" value="Unassembled WGS sequence"/>
</dbReference>